<keyword evidence="1" id="KW-0245">EGF-like domain</keyword>
<dbReference type="CDD" id="cd19941">
    <property type="entry name" value="TIL"/>
    <property type="match status" value="2"/>
</dbReference>
<evidence type="ECO:0000259" key="3">
    <source>
        <dbReference type="PROSITE" id="PS50026"/>
    </source>
</evidence>
<dbReference type="Pfam" id="PF12714">
    <property type="entry name" value="TILa"/>
    <property type="match status" value="2"/>
</dbReference>
<dbReference type="InterPro" id="IPR025615">
    <property type="entry name" value="TILa_dom"/>
</dbReference>
<accession>A0A9Q1B9L2</accession>
<keyword evidence="2" id="KW-1133">Transmembrane helix</keyword>
<dbReference type="Proteomes" id="UP001152320">
    <property type="component" value="Chromosome 23"/>
</dbReference>
<name>A0A9Q1B9L2_HOLLE</name>
<dbReference type="InterPro" id="IPR014716">
    <property type="entry name" value="Fibrinogen_a/b/g_C_1"/>
</dbReference>
<gene>
    <name evidence="5" type="ORF">HOLleu_41282</name>
</gene>
<dbReference type="Pfam" id="PF01826">
    <property type="entry name" value="TIL"/>
    <property type="match status" value="2"/>
</dbReference>
<evidence type="ECO:0000256" key="1">
    <source>
        <dbReference type="PROSITE-ProRule" id="PRU00076"/>
    </source>
</evidence>
<sequence>MDNYRAIASLNFLQVLCNLAIITIVIVSPGNAQQGSRSDLTNDKNHGSFFFYRLPQYPQDCVSVRDECSLSNSSGVYLIKPEGCSEPFEVYCDNEDNLGGWTVVLRRLDDSLTFNRNWEEYKNGFGFLHTEFWLGNDKLAFLTNQAVYELRIDMVIANGTSLYASFGLFRISDEWSQYKLVLVGAYDGNITWSADLPCPPNMILGSCSCQPSCDDPTGVGSCQDNCDGQDEVCICSSGLLLKDGQCVLPSDCGCFETETDSVLLTGETHVNVGCTEKCTCESGRLVCDPNYRCSPNATCGVEDGVRQCYCNGGYGGDGETCAVVHKDCHDAYQDGNTEDGIYPILPTGWPGSPFNVVCDMTTAGGGWTLFQRRIDGVTDFYRDWDDYKHGFGSLQTGRDFWLGNEQLYYLTNQKDYKLRVDIVDSDSVPKYAEYTLFQIGFEYSKYRLNVGTYSGDAVLKYCLIVMSDGHLLSSRLVDLSFLPCITTQLEDKAVKGFRLEVPASTGLVMHAYIKACTFDPTKCVMQHLSRSTSTSCSPGSYTYVQEGILPGQFRVQFPPIPTQFPFHVPNSESGSPATFFVKGSPEYGYLGHQLPLFCCVSRYISLPIKPLCSFFFYRLPQYPQDCVSVRDECSLSNSSGAYLIKPDGLSDPFEVYCDNEDNLGGWTVILRRFDGSLTFNRNWEEYKNGFGFLHTEFWLGNDKIAFLTNQVVYELRIDMVIANGTSLYASFPLFRISDEWSQYKLVLVGAYDGNIMRNLYLSEQCLIKAWSANLPCPPNMILGSCSCQPSCDDPTGVGNCQDNCGGQDEVCICSSGLLLKDGQCVLPSDCGCFETETDSVLLAGETHVNVGCTEKCTCESDRLVCDPNYRCSPNATCGVEDGVRQCYCNDGYGGDGETCTVVHKDCYDAYQNGYTEDGIYPILPTGWPGSPFNVFCDMTTAGGGWTLFQRRIDGVTDFYRDWDDYKHGFGSLQTGGDFWLGNEQLYYLTNQKDYKLRVDIVTSDSLPKYAEYTSFQTGLEYSKYRLNIGTYSGNAGDGMEYGNGGAFSTRDEDNDACSHHDCAKEHRGAWWYNHPPSFCVECYYRSDFCNLFQTRISCNNRCTASNLNGNYNGATGETINWWYDNNCDLFSAEMKIRPTS</sequence>
<dbReference type="InterPro" id="IPR002181">
    <property type="entry name" value="Fibrinogen_a/b/g_C_dom"/>
</dbReference>
<keyword evidence="2" id="KW-0812">Transmembrane</keyword>
<dbReference type="InterPro" id="IPR050373">
    <property type="entry name" value="Fibrinogen_C-term_domain"/>
</dbReference>
<dbReference type="CDD" id="cd00087">
    <property type="entry name" value="FReD"/>
    <property type="match status" value="1"/>
</dbReference>
<evidence type="ECO:0000259" key="4">
    <source>
        <dbReference type="PROSITE" id="PS51406"/>
    </source>
</evidence>
<dbReference type="InterPro" id="IPR036056">
    <property type="entry name" value="Fibrinogen-like_C"/>
</dbReference>
<dbReference type="Gene3D" id="2.10.25.10">
    <property type="entry name" value="Laminin"/>
    <property type="match status" value="3"/>
</dbReference>
<dbReference type="InterPro" id="IPR002919">
    <property type="entry name" value="TIL_dom"/>
</dbReference>
<comment type="caution">
    <text evidence="1">Lacks conserved residue(s) required for the propagation of feature annotation.</text>
</comment>
<feature type="domain" description="Fibrinogen C-terminal" evidence="4">
    <location>
        <begin position="52"/>
        <end position="189"/>
    </location>
</feature>
<dbReference type="InterPro" id="IPR000742">
    <property type="entry name" value="EGF"/>
</dbReference>
<feature type="domain" description="EGF-like" evidence="3">
    <location>
        <begin position="861"/>
        <end position="900"/>
    </location>
</feature>
<dbReference type="PROSITE" id="PS50026">
    <property type="entry name" value="EGF_3"/>
    <property type="match status" value="1"/>
</dbReference>
<feature type="transmembrane region" description="Helical" evidence="2">
    <location>
        <begin position="12"/>
        <end position="30"/>
    </location>
</feature>
<reference evidence="5" key="1">
    <citation type="submission" date="2021-10" db="EMBL/GenBank/DDBJ databases">
        <title>Tropical sea cucumber genome reveals ecological adaptation and Cuvierian tubules defense mechanism.</title>
        <authorList>
            <person name="Chen T."/>
        </authorList>
    </citation>
    <scope>NUCLEOTIDE SEQUENCE</scope>
    <source>
        <strain evidence="5">Nanhai2018</strain>
        <tissue evidence="5">Muscle</tissue>
    </source>
</reference>
<feature type="domain" description="Fibrinogen C-terminal" evidence="4">
    <location>
        <begin position="897"/>
        <end position="1140"/>
    </location>
</feature>
<dbReference type="SMART" id="SM00186">
    <property type="entry name" value="FBG"/>
    <property type="match status" value="4"/>
</dbReference>
<keyword evidence="2" id="KW-0472">Membrane</keyword>
<comment type="caution">
    <text evidence="5">The sequence shown here is derived from an EMBL/GenBank/DDBJ whole genome shotgun (WGS) entry which is preliminary data.</text>
</comment>
<dbReference type="EMBL" id="JAIZAY010000023">
    <property type="protein sequence ID" value="KAJ8019626.1"/>
    <property type="molecule type" value="Genomic_DNA"/>
</dbReference>
<dbReference type="PROSITE" id="PS01186">
    <property type="entry name" value="EGF_2"/>
    <property type="match status" value="2"/>
</dbReference>
<dbReference type="OrthoDB" id="7250310at2759"/>
<organism evidence="5 6">
    <name type="scientific">Holothuria leucospilota</name>
    <name type="common">Black long sea cucumber</name>
    <name type="synonym">Mertensiothuria leucospilota</name>
    <dbReference type="NCBI Taxonomy" id="206669"/>
    <lineage>
        <taxon>Eukaryota</taxon>
        <taxon>Metazoa</taxon>
        <taxon>Echinodermata</taxon>
        <taxon>Eleutherozoa</taxon>
        <taxon>Echinozoa</taxon>
        <taxon>Holothuroidea</taxon>
        <taxon>Aspidochirotacea</taxon>
        <taxon>Aspidochirotida</taxon>
        <taxon>Holothuriidae</taxon>
        <taxon>Holothuria</taxon>
    </lineage>
</organism>
<dbReference type="NCBIfam" id="NF040941">
    <property type="entry name" value="GGGWT_bact"/>
    <property type="match status" value="4"/>
</dbReference>
<evidence type="ECO:0000256" key="2">
    <source>
        <dbReference type="SAM" id="Phobius"/>
    </source>
</evidence>
<evidence type="ECO:0000313" key="5">
    <source>
        <dbReference type="EMBL" id="KAJ8019626.1"/>
    </source>
</evidence>
<keyword evidence="6" id="KW-1185">Reference proteome</keyword>
<evidence type="ECO:0000313" key="6">
    <source>
        <dbReference type="Proteomes" id="UP001152320"/>
    </source>
</evidence>
<dbReference type="PANTHER" id="PTHR19143">
    <property type="entry name" value="FIBRINOGEN/TENASCIN/ANGIOPOEITIN"/>
    <property type="match status" value="1"/>
</dbReference>
<dbReference type="AlphaFoldDB" id="A0A9Q1B9L2"/>
<feature type="domain" description="Fibrinogen C-terminal" evidence="4">
    <location>
        <begin position="617"/>
        <end position="754"/>
    </location>
</feature>
<dbReference type="Pfam" id="PF00147">
    <property type="entry name" value="Fibrinogen_C"/>
    <property type="match status" value="4"/>
</dbReference>
<dbReference type="GO" id="GO:0005615">
    <property type="term" value="C:extracellular space"/>
    <property type="evidence" value="ECO:0007669"/>
    <property type="project" value="TreeGrafter"/>
</dbReference>
<feature type="domain" description="Fibrinogen C-terminal" evidence="4">
    <location>
        <begin position="319"/>
        <end position="457"/>
    </location>
</feature>
<dbReference type="PROSITE" id="PS51406">
    <property type="entry name" value="FIBRINOGEN_C_2"/>
    <property type="match status" value="4"/>
</dbReference>
<proteinExistence type="predicted"/>
<dbReference type="SUPFAM" id="SSF56496">
    <property type="entry name" value="Fibrinogen C-terminal domain-like"/>
    <property type="match status" value="4"/>
</dbReference>
<dbReference type="Gene3D" id="3.90.215.10">
    <property type="entry name" value="Gamma Fibrinogen, chain A, domain 1"/>
    <property type="match status" value="4"/>
</dbReference>
<protein>
    <submittedName>
        <fullName evidence="5">Angiopoietin-related protein 7</fullName>
    </submittedName>
</protein>